<dbReference type="SUPFAM" id="SSF103506">
    <property type="entry name" value="Mitochondrial carrier"/>
    <property type="match status" value="1"/>
</dbReference>
<dbReference type="Pfam" id="PF00153">
    <property type="entry name" value="Mito_carr"/>
    <property type="match status" value="3"/>
</dbReference>
<reference evidence="11 12" key="1">
    <citation type="journal article" date="2016" name="Mol. Biol. Evol.">
        <title>Comparative Genomics of Early-Diverging Mushroom-Forming Fungi Provides Insights into the Origins of Lignocellulose Decay Capabilities.</title>
        <authorList>
            <person name="Nagy L.G."/>
            <person name="Riley R."/>
            <person name="Tritt A."/>
            <person name="Adam C."/>
            <person name="Daum C."/>
            <person name="Floudas D."/>
            <person name="Sun H."/>
            <person name="Yadav J.S."/>
            <person name="Pangilinan J."/>
            <person name="Larsson K.H."/>
            <person name="Matsuura K."/>
            <person name="Barry K."/>
            <person name="Labutti K."/>
            <person name="Kuo R."/>
            <person name="Ohm R.A."/>
            <person name="Bhattacharya S.S."/>
            <person name="Shirouzu T."/>
            <person name="Yoshinaga Y."/>
            <person name="Martin F.M."/>
            <person name="Grigoriev I.V."/>
            <person name="Hibbett D.S."/>
        </authorList>
    </citation>
    <scope>NUCLEOTIDE SEQUENCE [LARGE SCALE GENOMIC DNA]</scope>
    <source>
        <strain evidence="11 12">HHB12029</strain>
    </source>
</reference>
<evidence type="ECO:0000256" key="9">
    <source>
        <dbReference type="RuleBase" id="RU000488"/>
    </source>
</evidence>
<dbReference type="InParanoid" id="A0A165DYI0"/>
<evidence type="ECO:0000256" key="7">
    <source>
        <dbReference type="ARBA" id="ARBA00023136"/>
    </source>
</evidence>
<feature type="transmembrane region" description="Helical" evidence="10">
    <location>
        <begin position="20"/>
        <end position="40"/>
    </location>
</feature>
<dbReference type="InterPro" id="IPR023395">
    <property type="entry name" value="MCP_dom_sf"/>
</dbReference>
<dbReference type="Gene3D" id="1.50.40.10">
    <property type="entry name" value="Mitochondrial carrier domain"/>
    <property type="match status" value="1"/>
</dbReference>
<evidence type="ECO:0000313" key="12">
    <source>
        <dbReference type="Proteomes" id="UP000077266"/>
    </source>
</evidence>
<dbReference type="OrthoDB" id="428293at2759"/>
<feature type="repeat" description="Solcar" evidence="8">
    <location>
        <begin position="113"/>
        <end position="200"/>
    </location>
</feature>
<keyword evidence="5" id="KW-0677">Repeat</keyword>
<dbReference type="GO" id="GO:0055085">
    <property type="term" value="P:transmembrane transport"/>
    <property type="evidence" value="ECO:0007669"/>
    <property type="project" value="InterPro"/>
</dbReference>
<protein>
    <submittedName>
        <fullName evidence="11">Mitochondrial carrier</fullName>
    </submittedName>
</protein>
<evidence type="ECO:0000256" key="4">
    <source>
        <dbReference type="ARBA" id="ARBA00022692"/>
    </source>
</evidence>
<evidence type="ECO:0000256" key="3">
    <source>
        <dbReference type="ARBA" id="ARBA00022448"/>
    </source>
</evidence>
<dbReference type="AlphaFoldDB" id="A0A165DYI0"/>
<dbReference type="InterPro" id="IPR044712">
    <property type="entry name" value="SLC25A32-like"/>
</dbReference>
<evidence type="ECO:0000256" key="1">
    <source>
        <dbReference type="ARBA" id="ARBA00004141"/>
    </source>
</evidence>
<keyword evidence="4 8" id="KW-0812">Transmembrane</keyword>
<dbReference type="GO" id="GO:0006862">
    <property type="term" value="P:nucleotide transport"/>
    <property type="evidence" value="ECO:0007669"/>
    <property type="project" value="InterPro"/>
</dbReference>
<comment type="subcellular location">
    <subcellularLocation>
        <location evidence="1">Membrane</location>
        <topology evidence="1">Multi-pass membrane protein</topology>
    </subcellularLocation>
</comment>
<keyword evidence="3 9" id="KW-0813">Transport</keyword>
<organism evidence="11 12">
    <name type="scientific">Exidia glandulosa HHB12029</name>
    <dbReference type="NCBI Taxonomy" id="1314781"/>
    <lineage>
        <taxon>Eukaryota</taxon>
        <taxon>Fungi</taxon>
        <taxon>Dikarya</taxon>
        <taxon>Basidiomycota</taxon>
        <taxon>Agaricomycotina</taxon>
        <taxon>Agaricomycetes</taxon>
        <taxon>Auriculariales</taxon>
        <taxon>Exidiaceae</taxon>
        <taxon>Exidia</taxon>
    </lineage>
</organism>
<dbReference type="GO" id="GO:0016020">
    <property type="term" value="C:membrane"/>
    <property type="evidence" value="ECO:0007669"/>
    <property type="project" value="UniProtKB-SubCell"/>
</dbReference>
<comment type="similarity">
    <text evidence="2 9">Belongs to the mitochondrial carrier (TC 2.A.29) family.</text>
</comment>
<evidence type="ECO:0000313" key="11">
    <source>
        <dbReference type="EMBL" id="KZV85664.1"/>
    </source>
</evidence>
<dbReference type="PANTHER" id="PTHR45683">
    <property type="entry name" value="MITOCHONDRIAL NICOTINAMIDE ADENINE DINUCLEOTIDE TRANSPORTER 1-RELATED-RELATED"/>
    <property type="match status" value="1"/>
</dbReference>
<dbReference type="FunCoup" id="A0A165DYI0">
    <property type="interactions" value="415"/>
</dbReference>
<feature type="repeat" description="Solcar" evidence="8">
    <location>
        <begin position="14"/>
        <end position="103"/>
    </location>
</feature>
<feature type="repeat" description="Solcar" evidence="8">
    <location>
        <begin position="224"/>
        <end position="309"/>
    </location>
</feature>
<keyword evidence="7 8" id="KW-0472">Membrane</keyword>
<dbReference type="EMBL" id="KV426180">
    <property type="protein sequence ID" value="KZV85664.1"/>
    <property type="molecule type" value="Genomic_DNA"/>
</dbReference>
<proteinExistence type="inferred from homology"/>
<dbReference type="STRING" id="1314781.A0A165DYI0"/>
<sequence length="327" mass="35884">MTSTTQTGPPFFPNAAFDHAFAGIGAGTVAVLCMQPLDLLKVQFQVARTKPVAGLGRAIYSSLRDIYVERGVRGLYRGVGANIAGNASSWGFYFLFYTLLKQRAQSRTPDGRLSSGGFLLASAEASAVTAIMTNPIWVVKVRMFTSKPDAPNAYRNLWHGLSSVYRTEGIAGLYRGTILALVGVSNGAIQFMAYEQMKRFGLEAKRKRYEVAGKEWNVAADRLSNTMYTVMSGASKLAALSATYPYQVVRSRIQNNATAHLYPNIRLAVARTFREEGVRGFYRGLATNLVRVLPGTCVTFVVYENIAWLLRSAASKREKAKQVTTSD</sequence>
<accession>A0A165DYI0</accession>
<evidence type="ECO:0000256" key="2">
    <source>
        <dbReference type="ARBA" id="ARBA00006375"/>
    </source>
</evidence>
<dbReference type="InterPro" id="IPR018108">
    <property type="entry name" value="MCP_transmembrane"/>
</dbReference>
<dbReference type="Proteomes" id="UP000077266">
    <property type="component" value="Unassembled WGS sequence"/>
</dbReference>
<keyword evidence="6 10" id="KW-1133">Transmembrane helix</keyword>
<evidence type="ECO:0000256" key="8">
    <source>
        <dbReference type="PROSITE-ProRule" id="PRU00282"/>
    </source>
</evidence>
<gene>
    <name evidence="11" type="ORF">EXIGLDRAFT_725590</name>
</gene>
<evidence type="ECO:0000256" key="6">
    <source>
        <dbReference type="ARBA" id="ARBA00022989"/>
    </source>
</evidence>
<feature type="transmembrane region" description="Helical" evidence="10">
    <location>
        <begin position="116"/>
        <end position="139"/>
    </location>
</feature>
<evidence type="ECO:0000256" key="5">
    <source>
        <dbReference type="ARBA" id="ARBA00022737"/>
    </source>
</evidence>
<dbReference type="PROSITE" id="PS50920">
    <property type="entry name" value="SOLCAR"/>
    <property type="match status" value="3"/>
</dbReference>
<name>A0A165DYI0_EXIGL</name>
<keyword evidence="12" id="KW-1185">Reference proteome</keyword>
<feature type="transmembrane region" description="Helical" evidence="10">
    <location>
        <begin position="74"/>
        <end position="96"/>
    </location>
</feature>
<evidence type="ECO:0000256" key="10">
    <source>
        <dbReference type="SAM" id="Phobius"/>
    </source>
</evidence>